<protein>
    <submittedName>
        <fullName evidence="4">Two component, sigma54 specific, transcriptional regulator, Fis family protein</fullName>
    </submittedName>
</protein>
<reference evidence="4 5" key="1">
    <citation type="submission" date="2007-06" db="EMBL/GenBank/DDBJ databases">
        <authorList>
            <person name="Shimkets L."/>
            <person name="Ferriera S."/>
            <person name="Johnson J."/>
            <person name="Kravitz S."/>
            <person name="Beeson K."/>
            <person name="Sutton G."/>
            <person name="Rogers Y.-H."/>
            <person name="Friedman R."/>
            <person name="Frazier M."/>
            <person name="Venter J.C."/>
        </authorList>
    </citation>
    <scope>NUCLEOTIDE SEQUENCE [LARGE SCALE GENOMIC DNA]</scope>
    <source>
        <strain evidence="4 5">SIR-1</strain>
    </source>
</reference>
<dbReference type="Gene3D" id="1.10.8.60">
    <property type="match status" value="1"/>
</dbReference>
<keyword evidence="1" id="KW-0547">Nucleotide-binding</keyword>
<dbReference type="AlphaFoldDB" id="A6GG04"/>
<dbReference type="OrthoDB" id="5496274at2"/>
<dbReference type="eggNOG" id="COG2204">
    <property type="taxonomic scope" value="Bacteria"/>
</dbReference>
<proteinExistence type="predicted"/>
<evidence type="ECO:0000313" key="5">
    <source>
        <dbReference type="Proteomes" id="UP000005801"/>
    </source>
</evidence>
<dbReference type="Pfam" id="PF00158">
    <property type="entry name" value="Sigma54_activat"/>
    <property type="match status" value="1"/>
</dbReference>
<comment type="caution">
    <text evidence="4">The sequence shown here is derived from an EMBL/GenBank/DDBJ whole genome shotgun (WGS) entry which is preliminary data.</text>
</comment>
<dbReference type="PROSITE" id="PS50045">
    <property type="entry name" value="SIGMA54_INTERACT_4"/>
    <property type="match status" value="1"/>
</dbReference>
<sequence length="379" mass="42550">MTKPSSRKRRLVVVPEDPEHLAPLQLTARDAVLVSSPEQLETIEGWSPPYRTWRVPVAHPTPSAFGRHIDYRLRNFQTFWDVELELVILGQLGETTLDLMLGELESHLVDDPGKLELADGSPEQRFALHKIPAPKLHGSSESIGELERQIGELADHTCPVLIIGPRGSDAHIIARELHRRSDRQGNYATLNGLLLDPDPERARLRMFGRREPESVKSRLAEACDGTFFFEEVFSAPQALRASFLRTFADAAQGMLHRRAVDSGPMETISARLVTSCHRHPLELPRDERGPLHEELYYRIAGEVLVLPPLAERPEDIETLALHFAQHATLTQGALIRLHAHDWPGDVRELELVIARAKRRSSTIEADDISACFDPTPTKS</sequence>
<dbReference type="InterPro" id="IPR027417">
    <property type="entry name" value="P-loop_NTPase"/>
</dbReference>
<evidence type="ECO:0000313" key="4">
    <source>
        <dbReference type="EMBL" id="EDM75191.1"/>
    </source>
</evidence>
<dbReference type="EMBL" id="ABCS01000100">
    <property type="protein sequence ID" value="EDM75191.1"/>
    <property type="molecule type" value="Genomic_DNA"/>
</dbReference>
<feature type="domain" description="Sigma-54 factor interaction" evidence="3">
    <location>
        <begin position="136"/>
        <end position="358"/>
    </location>
</feature>
<dbReference type="InterPro" id="IPR002078">
    <property type="entry name" value="Sigma_54_int"/>
</dbReference>
<evidence type="ECO:0000256" key="2">
    <source>
        <dbReference type="ARBA" id="ARBA00022840"/>
    </source>
</evidence>
<dbReference type="GO" id="GO:0005524">
    <property type="term" value="F:ATP binding"/>
    <property type="evidence" value="ECO:0007669"/>
    <property type="project" value="UniProtKB-KW"/>
</dbReference>
<gene>
    <name evidence="4" type="ORF">PPSIR1_40979</name>
</gene>
<dbReference type="SUPFAM" id="SSF52540">
    <property type="entry name" value="P-loop containing nucleoside triphosphate hydrolases"/>
    <property type="match status" value="1"/>
</dbReference>
<accession>A6GG04</accession>
<dbReference type="PANTHER" id="PTHR32071">
    <property type="entry name" value="TRANSCRIPTIONAL REGULATORY PROTEIN"/>
    <property type="match status" value="1"/>
</dbReference>
<evidence type="ECO:0000259" key="3">
    <source>
        <dbReference type="PROSITE" id="PS50045"/>
    </source>
</evidence>
<dbReference type="Pfam" id="PF25601">
    <property type="entry name" value="AAA_lid_14"/>
    <property type="match status" value="1"/>
</dbReference>
<dbReference type="GO" id="GO:0006355">
    <property type="term" value="P:regulation of DNA-templated transcription"/>
    <property type="evidence" value="ECO:0007669"/>
    <property type="project" value="InterPro"/>
</dbReference>
<dbReference type="STRING" id="391625.PPSIR1_40979"/>
<dbReference type="Gene3D" id="3.40.50.300">
    <property type="entry name" value="P-loop containing nucleotide triphosphate hydrolases"/>
    <property type="match status" value="1"/>
</dbReference>
<organism evidence="4 5">
    <name type="scientific">Plesiocystis pacifica SIR-1</name>
    <dbReference type="NCBI Taxonomy" id="391625"/>
    <lineage>
        <taxon>Bacteria</taxon>
        <taxon>Pseudomonadati</taxon>
        <taxon>Myxococcota</taxon>
        <taxon>Polyangia</taxon>
        <taxon>Nannocystales</taxon>
        <taxon>Nannocystaceae</taxon>
        <taxon>Plesiocystis</taxon>
    </lineage>
</organism>
<evidence type="ECO:0000256" key="1">
    <source>
        <dbReference type="ARBA" id="ARBA00022741"/>
    </source>
</evidence>
<dbReference type="Proteomes" id="UP000005801">
    <property type="component" value="Unassembled WGS sequence"/>
</dbReference>
<keyword evidence="2" id="KW-0067">ATP-binding</keyword>
<dbReference type="InterPro" id="IPR058031">
    <property type="entry name" value="AAA_lid_NorR"/>
</dbReference>
<keyword evidence="5" id="KW-1185">Reference proteome</keyword>
<name>A6GG04_9BACT</name>